<feature type="transmembrane region" description="Helical" evidence="6">
    <location>
        <begin position="211"/>
        <end position="232"/>
    </location>
</feature>
<protein>
    <submittedName>
        <fullName evidence="7">Inner membrane protein YihY, formerly thought to be RNase BN</fullName>
    </submittedName>
</protein>
<dbReference type="PANTHER" id="PTHR30213:SF0">
    <property type="entry name" value="UPF0761 MEMBRANE PROTEIN YIHY"/>
    <property type="match status" value="1"/>
</dbReference>
<evidence type="ECO:0000313" key="7">
    <source>
        <dbReference type="EMBL" id="VAX03993.1"/>
    </source>
</evidence>
<evidence type="ECO:0000256" key="5">
    <source>
        <dbReference type="ARBA" id="ARBA00023136"/>
    </source>
</evidence>
<dbReference type="EMBL" id="UOFW01000071">
    <property type="protein sequence ID" value="VAX03993.1"/>
    <property type="molecule type" value="Genomic_DNA"/>
</dbReference>
<keyword evidence="3 6" id="KW-0812">Transmembrane</keyword>
<reference evidence="7" key="1">
    <citation type="submission" date="2018-06" db="EMBL/GenBank/DDBJ databases">
        <authorList>
            <person name="Zhirakovskaya E."/>
        </authorList>
    </citation>
    <scope>NUCLEOTIDE SEQUENCE</scope>
</reference>
<dbReference type="AlphaFoldDB" id="A0A3B1AWC9"/>
<comment type="subcellular location">
    <subcellularLocation>
        <location evidence="1">Cell membrane</location>
        <topology evidence="1">Multi-pass membrane protein</topology>
    </subcellularLocation>
</comment>
<gene>
    <name evidence="7" type="ORF">MNBD_ALPHA03-595</name>
</gene>
<name>A0A3B1AWC9_9ZZZZ</name>
<feature type="transmembrane region" description="Helical" evidence="6">
    <location>
        <begin position="174"/>
        <end position="199"/>
    </location>
</feature>
<evidence type="ECO:0000256" key="1">
    <source>
        <dbReference type="ARBA" id="ARBA00004651"/>
    </source>
</evidence>
<feature type="transmembrane region" description="Helical" evidence="6">
    <location>
        <begin position="30"/>
        <end position="52"/>
    </location>
</feature>
<dbReference type="PIRSF" id="PIRSF035875">
    <property type="entry name" value="RNase_BN"/>
    <property type="match status" value="1"/>
</dbReference>
<dbReference type="NCBIfam" id="TIGR00765">
    <property type="entry name" value="yihY_not_rbn"/>
    <property type="match status" value="1"/>
</dbReference>
<feature type="transmembrane region" description="Helical" evidence="6">
    <location>
        <begin position="92"/>
        <end position="115"/>
    </location>
</feature>
<sequence>MKENFKNLHFLLDAFKNFAKHDGMVMAGHLAFLTMLALFPFIIFLVSLAGFFGQSDAGAQALVQLFEHIPEDVGNVLQGPIEKMIQTTDKSIMTFSILGAMWISSSAIDAARLAIVRAFGTVSRRSYIRRRAEGLMLVILSASSIIIGMTILVLGPVAWNILISYIPLEADWKLIWNLVRMSVSISLIFGALCLSYYILKPRKLGRHSPVMAGAFTSLSLWMIIGGGFSIYLKYFGNYDVTYGSLAGAIIALIFFYFIGASYILGAEVNAALYHQRSKKIAEKNPAI</sequence>
<dbReference type="InterPro" id="IPR017039">
    <property type="entry name" value="Virul_fac_BrkB"/>
</dbReference>
<evidence type="ECO:0000256" key="3">
    <source>
        <dbReference type="ARBA" id="ARBA00022692"/>
    </source>
</evidence>
<evidence type="ECO:0000256" key="4">
    <source>
        <dbReference type="ARBA" id="ARBA00022989"/>
    </source>
</evidence>
<dbReference type="PANTHER" id="PTHR30213">
    <property type="entry name" value="INNER MEMBRANE PROTEIN YHJD"/>
    <property type="match status" value="1"/>
</dbReference>
<organism evidence="7">
    <name type="scientific">hydrothermal vent metagenome</name>
    <dbReference type="NCBI Taxonomy" id="652676"/>
    <lineage>
        <taxon>unclassified sequences</taxon>
        <taxon>metagenomes</taxon>
        <taxon>ecological metagenomes</taxon>
    </lineage>
</organism>
<feature type="transmembrane region" description="Helical" evidence="6">
    <location>
        <begin position="244"/>
        <end position="273"/>
    </location>
</feature>
<keyword evidence="2" id="KW-1003">Cell membrane</keyword>
<dbReference type="GO" id="GO:0005886">
    <property type="term" value="C:plasma membrane"/>
    <property type="evidence" value="ECO:0007669"/>
    <property type="project" value="UniProtKB-SubCell"/>
</dbReference>
<evidence type="ECO:0000256" key="2">
    <source>
        <dbReference type="ARBA" id="ARBA00022475"/>
    </source>
</evidence>
<accession>A0A3B1AWC9</accession>
<feature type="transmembrane region" description="Helical" evidence="6">
    <location>
        <begin position="135"/>
        <end position="162"/>
    </location>
</feature>
<proteinExistence type="predicted"/>
<keyword evidence="4 6" id="KW-1133">Transmembrane helix</keyword>
<dbReference type="Pfam" id="PF03631">
    <property type="entry name" value="Virul_fac_BrkB"/>
    <property type="match status" value="1"/>
</dbReference>
<evidence type="ECO:0000256" key="6">
    <source>
        <dbReference type="SAM" id="Phobius"/>
    </source>
</evidence>
<keyword evidence="5 6" id="KW-0472">Membrane</keyword>